<protein>
    <submittedName>
        <fullName evidence="4">DNA-processing protein DprA</fullName>
    </submittedName>
</protein>
<evidence type="ECO:0000256" key="1">
    <source>
        <dbReference type="ARBA" id="ARBA00006525"/>
    </source>
</evidence>
<dbReference type="InterPro" id="IPR041614">
    <property type="entry name" value="DprA_WH"/>
</dbReference>
<proteinExistence type="inferred from homology"/>
<dbReference type="SUPFAM" id="SSF47781">
    <property type="entry name" value="RuvA domain 2-like"/>
    <property type="match status" value="1"/>
</dbReference>
<organism evidence="4 5">
    <name type="scientific">Lentiprolixibacter aurantiacus</name>
    <dbReference type="NCBI Taxonomy" id="2993939"/>
    <lineage>
        <taxon>Bacteria</taxon>
        <taxon>Pseudomonadati</taxon>
        <taxon>Bacteroidota</taxon>
        <taxon>Flavobacteriia</taxon>
        <taxon>Flavobacteriales</taxon>
        <taxon>Flavobacteriaceae</taxon>
        <taxon>Lentiprolixibacter</taxon>
    </lineage>
</organism>
<feature type="domain" description="DprA winged helix" evidence="3">
    <location>
        <begin position="306"/>
        <end position="359"/>
    </location>
</feature>
<dbReference type="GO" id="GO:0009294">
    <property type="term" value="P:DNA-mediated transformation"/>
    <property type="evidence" value="ECO:0007669"/>
    <property type="project" value="InterPro"/>
</dbReference>
<evidence type="ECO:0000313" key="4">
    <source>
        <dbReference type="EMBL" id="MCX2718586.1"/>
    </source>
</evidence>
<comment type="similarity">
    <text evidence="1">Belongs to the DprA/Smf family.</text>
</comment>
<accession>A0AAE3MJ81</accession>
<dbReference type="Proteomes" id="UP001207116">
    <property type="component" value="Unassembled WGS sequence"/>
</dbReference>
<feature type="domain" description="Smf/DprA SLOG" evidence="2">
    <location>
        <begin position="79"/>
        <end position="286"/>
    </location>
</feature>
<dbReference type="Gene3D" id="1.10.10.10">
    <property type="entry name" value="Winged helix-like DNA-binding domain superfamily/Winged helix DNA-binding domain"/>
    <property type="match status" value="1"/>
</dbReference>
<dbReference type="InterPro" id="IPR036388">
    <property type="entry name" value="WH-like_DNA-bd_sf"/>
</dbReference>
<name>A0AAE3MJ81_9FLAO</name>
<gene>
    <name evidence="4" type="primary">dprA</name>
    <name evidence="4" type="ORF">OO016_03130</name>
</gene>
<dbReference type="Pfam" id="PF17782">
    <property type="entry name" value="WHD_DprA"/>
    <property type="match status" value="1"/>
</dbReference>
<dbReference type="AlphaFoldDB" id="A0AAE3MJ81"/>
<dbReference type="Gene3D" id="3.40.50.450">
    <property type="match status" value="1"/>
</dbReference>
<dbReference type="InterPro" id="IPR003488">
    <property type="entry name" value="DprA"/>
</dbReference>
<evidence type="ECO:0000313" key="5">
    <source>
        <dbReference type="Proteomes" id="UP001207116"/>
    </source>
</evidence>
<dbReference type="EMBL" id="JAPFQP010000001">
    <property type="protein sequence ID" value="MCX2718586.1"/>
    <property type="molecule type" value="Genomic_DNA"/>
</dbReference>
<dbReference type="PANTHER" id="PTHR43022">
    <property type="entry name" value="PROTEIN SMF"/>
    <property type="match status" value="1"/>
</dbReference>
<evidence type="ECO:0000259" key="3">
    <source>
        <dbReference type="Pfam" id="PF17782"/>
    </source>
</evidence>
<dbReference type="InterPro" id="IPR057666">
    <property type="entry name" value="DrpA_SLOG"/>
</dbReference>
<sequence length="364" mass="40435">MELFSLLRLQAIPNIGDQTAKKLIEYCGSAEKVFRTKKVHLLKLQGLGSRILQELHTKQFGKAAERELRYIRDHGIGYIPYGRKDYPKYLRHCSDGPILLFARGTFDLKGKRMISVVGTRNSTSYGEAFCDSLVEDLAPLNPVIVSGFAYGIDISIHKACIRNDIPTLGVLAHGLNQIYPRNHIRYAGQLESNGGFLTEFWSSSKPNRENFLKRNRIIAGISEATVVVESASRGGALITADMAHGYNREVFAVPGRVDDTWSQGCNQLIKMQKASMLTSAADLIYMLGWDLPAPKPEPVQKQLFISLDAKEQIVYSFLTKNGKNHLDEIALGCGLSVSITAALLFSLEMKKCVRPLPGKLYEAV</sequence>
<reference evidence="4" key="1">
    <citation type="submission" date="2022-11" db="EMBL/GenBank/DDBJ databases">
        <title>The characterization of three novel Bacteroidetes species and genomic analysis of their roles in tidal elemental geochemical cycles.</title>
        <authorList>
            <person name="Ma K.-J."/>
        </authorList>
    </citation>
    <scope>NUCLEOTIDE SEQUENCE</scope>
    <source>
        <strain evidence="4">M415</strain>
    </source>
</reference>
<dbReference type="SUPFAM" id="SSF102405">
    <property type="entry name" value="MCP/YpsA-like"/>
    <property type="match status" value="1"/>
</dbReference>
<dbReference type="NCBIfam" id="TIGR00732">
    <property type="entry name" value="dprA"/>
    <property type="match status" value="1"/>
</dbReference>
<keyword evidence="5" id="KW-1185">Reference proteome</keyword>
<comment type="caution">
    <text evidence="4">The sequence shown here is derived from an EMBL/GenBank/DDBJ whole genome shotgun (WGS) entry which is preliminary data.</text>
</comment>
<dbReference type="PANTHER" id="PTHR43022:SF1">
    <property type="entry name" value="PROTEIN SMF"/>
    <property type="match status" value="1"/>
</dbReference>
<dbReference type="InterPro" id="IPR010994">
    <property type="entry name" value="RuvA_2-like"/>
</dbReference>
<evidence type="ECO:0000259" key="2">
    <source>
        <dbReference type="Pfam" id="PF02481"/>
    </source>
</evidence>
<dbReference type="Pfam" id="PF02481">
    <property type="entry name" value="DNA_processg_A"/>
    <property type="match status" value="1"/>
</dbReference>